<organism evidence="2 3">
    <name type="scientific">Phytophthora sojae (strain P6497)</name>
    <name type="common">Soybean stem and root rot agent</name>
    <name type="synonym">Phytophthora megasperma f. sp. glycines</name>
    <dbReference type="NCBI Taxonomy" id="1094619"/>
    <lineage>
        <taxon>Eukaryota</taxon>
        <taxon>Sar</taxon>
        <taxon>Stramenopiles</taxon>
        <taxon>Oomycota</taxon>
        <taxon>Peronosporomycetes</taxon>
        <taxon>Peronosporales</taxon>
        <taxon>Peronosporaceae</taxon>
        <taxon>Phytophthora</taxon>
    </lineage>
</organism>
<dbReference type="KEGG" id="psoj:PHYSODRAFT_319235"/>
<dbReference type="AlphaFoldDB" id="G5A9N1"/>
<evidence type="ECO:0000313" key="2">
    <source>
        <dbReference type="EMBL" id="EGZ07311.1"/>
    </source>
</evidence>
<feature type="compositionally biased region" description="Polar residues" evidence="1">
    <location>
        <begin position="420"/>
        <end position="429"/>
    </location>
</feature>
<reference evidence="2 3" key="1">
    <citation type="journal article" date="2006" name="Science">
        <title>Phytophthora genome sequences uncover evolutionary origins and mechanisms of pathogenesis.</title>
        <authorList>
            <person name="Tyler B.M."/>
            <person name="Tripathy S."/>
            <person name="Zhang X."/>
            <person name="Dehal P."/>
            <person name="Jiang R.H."/>
            <person name="Aerts A."/>
            <person name="Arredondo F.D."/>
            <person name="Baxter L."/>
            <person name="Bensasson D."/>
            <person name="Beynon J.L."/>
            <person name="Chapman J."/>
            <person name="Damasceno C.M."/>
            <person name="Dorrance A.E."/>
            <person name="Dou D."/>
            <person name="Dickerman A.W."/>
            <person name="Dubchak I.L."/>
            <person name="Garbelotto M."/>
            <person name="Gijzen M."/>
            <person name="Gordon S.G."/>
            <person name="Govers F."/>
            <person name="Grunwald N.J."/>
            <person name="Huang W."/>
            <person name="Ivors K.L."/>
            <person name="Jones R.W."/>
            <person name="Kamoun S."/>
            <person name="Krampis K."/>
            <person name="Lamour K.H."/>
            <person name="Lee M.K."/>
            <person name="McDonald W.H."/>
            <person name="Medina M."/>
            <person name="Meijer H.J."/>
            <person name="Nordberg E.K."/>
            <person name="Maclean D.J."/>
            <person name="Ospina-Giraldo M.D."/>
            <person name="Morris P.F."/>
            <person name="Phuntumart V."/>
            <person name="Putnam N.H."/>
            <person name="Rash S."/>
            <person name="Rose J.K."/>
            <person name="Sakihama Y."/>
            <person name="Salamov A.A."/>
            <person name="Savidor A."/>
            <person name="Scheuring C.F."/>
            <person name="Smith B.M."/>
            <person name="Sobral B.W."/>
            <person name="Terry A."/>
            <person name="Torto-Alalibo T.A."/>
            <person name="Win J."/>
            <person name="Xu Z."/>
            <person name="Zhang H."/>
            <person name="Grigoriev I.V."/>
            <person name="Rokhsar D.S."/>
            <person name="Boore J.L."/>
        </authorList>
    </citation>
    <scope>NUCLEOTIDE SEQUENCE [LARGE SCALE GENOMIC DNA]</scope>
    <source>
        <strain evidence="2 3">P6497</strain>
    </source>
</reference>
<protein>
    <recommendedName>
        <fullName evidence="4">MULE transposase domain-containing protein</fullName>
    </recommendedName>
</protein>
<proteinExistence type="predicted"/>
<keyword evidence="3" id="KW-1185">Reference proteome</keyword>
<dbReference type="EMBL" id="JH159162">
    <property type="protein sequence ID" value="EGZ07311.1"/>
    <property type="molecule type" value="Genomic_DNA"/>
</dbReference>
<gene>
    <name evidence="2" type="ORF">PHYSODRAFT_319235</name>
</gene>
<evidence type="ECO:0000256" key="1">
    <source>
        <dbReference type="SAM" id="MobiDB-lite"/>
    </source>
</evidence>
<evidence type="ECO:0008006" key="4">
    <source>
        <dbReference type="Google" id="ProtNLM"/>
    </source>
</evidence>
<name>G5A9N1_PHYSP</name>
<dbReference type="RefSeq" id="XP_009536877.1">
    <property type="nucleotide sequence ID" value="XM_009538582.1"/>
</dbReference>
<sequence length="506" mass="57394">MLLAPHAMRLQRLLCACKASVDVTMAATCPWRSRVMTCQVQELVTVEETYTHTTPARAPRKPVLTPQMKIVVVDWAQQGLRPKRIWNMILQHFNLNELAAPWFTGHEEEAVTFTFTTHSDATGRPVTGNGSDADPFVLDISSKNNASARRFHLQAIFIVSQQQQHAEVLALLRFMFKDVTAKPLRVRYVMGDADAAQWSAVDDVFGAGSDYVYLMCYLHVTKKVFEKTRSMRTDTTAAVMSDIHDLHFARNDEAFEAELAKVQEKWEMTKELKKCFGYFSRVRLNQRFRRWQCFHTPCGFGTTNNPCETYNAAVKRDVTLRRKLKIGALIPQFLTLCESEGMTARTFATVYELDAKLVRRTRAMTHADLLSLHSTMKSSIAFLLSDSSNEDQADVVRVLSSPAPRVYNETRRRTQKDLHVSSQPNKLTASMETRAMPTPGWAVNMKDSSCPCNFWINYGSCIHVLDGMEIRCTTDQMGRETLVNRSASTRKGTSARVGRPKKNRQA</sequence>
<evidence type="ECO:0000313" key="3">
    <source>
        <dbReference type="Proteomes" id="UP000002640"/>
    </source>
</evidence>
<feature type="region of interest" description="Disordered" evidence="1">
    <location>
        <begin position="483"/>
        <end position="506"/>
    </location>
</feature>
<dbReference type="InParanoid" id="G5A9N1"/>
<dbReference type="GeneID" id="20644301"/>
<feature type="compositionally biased region" description="Basic and acidic residues" evidence="1">
    <location>
        <begin position="409"/>
        <end position="419"/>
    </location>
</feature>
<dbReference type="Proteomes" id="UP000002640">
    <property type="component" value="Unassembled WGS sequence"/>
</dbReference>
<feature type="compositionally biased region" description="Polar residues" evidence="1">
    <location>
        <begin position="483"/>
        <end position="492"/>
    </location>
</feature>
<accession>G5A9N1</accession>
<feature type="region of interest" description="Disordered" evidence="1">
    <location>
        <begin position="409"/>
        <end position="429"/>
    </location>
</feature>